<keyword evidence="3" id="KW-1185">Reference proteome</keyword>
<dbReference type="Pfam" id="PF13302">
    <property type="entry name" value="Acetyltransf_3"/>
    <property type="match status" value="1"/>
</dbReference>
<comment type="caution">
    <text evidence="2">The sequence shown here is derived from an EMBL/GenBank/DDBJ whole genome shotgun (WGS) entry which is preliminary data.</text>
</comment>
<name>A0AAJ0G0Q0_9HYPO</name>
<dbReference type="GO" id="GO:0016747">
    <property type="term" value="F:acyltransferase activity, transferring groups other than amino-acyl groups"/>
    <property type="evidence" value="ECO:0007669"/>
    <property type="project" value="InterPro"/>
</dbReference>
<proteinExistence type="predicted"/>
<dbReference type="InterPro" id="IPR000182">
    <property type="entry name" value="GNAT_dom"/>
</dbReference>
<evidence type="ECO:0000313" key="3">
    <source>
        <dbReference type="Proteomes" id="UP001251528"/>
    </source>
</evidence>
<sequence>MLPTLSTQRLTLVPVSDEHLHFEIELDTNPEVQRYIMGKPSTHDEVLASHKRRVELTSSSQPPRGLWVGSVDNGSTPIGLWMLIPAHTADPEAEAELGYRLLPQYWKQGFASEGSSAVLEYAFATQGLKRMTGLSMRAHAATRATLTRLGFTYVGDVPTDTPLDHPEYEGLDALYELTAEQWAANRSTAKTDS</sequence>
<protein>
    <recommendedName>
        <fullName evidence="1">N-acetyltransferase domain-containing protein</fullName>
    </recommendedName>
</protein>
<organism evidence="2 3">
    <name type="scientific">Conoideocrella luteorostrata</name>
    <dbReference type="NCBI Taxonomy" id="1105319"/>
    <lineage>
        <taxon>Eukaryota</taxon>
        <taxon>Fungi</taxon>
        <taxon>Dikarya</taxon>
        <taxon>Ascomycota</taxon>
        <taxon>Pezizomycotina</taxon>
        <taxon>Sordariomycetes</taxon>
        <taxon>Hypocreomycetidae</taxon>
        <taxon>Hypocreales</taxon>
        <taxon>Clavicipitaceae</taxon>
        <taxon>Conoideocrella</taxon>
    </lineage>
</organism>
<dbReference type="InterPro" id="IPR051531">
    <property type="entry name" value="N-acetyltransferase"/>
</dbReference>
<accession>A0AAJ0G0Q0</accession>
<dbReference type="AlphaFoldDB" id="A0AAJ0G0Q0"/>
<dbReference type="Gene3D" id="3.40.630.30">
    <property type="match status" value="1"/>
</dbReference>
<dbReference type="PROSITE" id="PS51186">
    <property type="entry name" value="GNAT"/>
    <property type="match status" value="1"/>
</dbReference>
<dbReference type="SUPFAM" id="SSF55729">
    <property type="entry name" value="Acyl-CoA N-acyltransferases (Nat)"/>
    <property type="match status" value="1"/>
</dbReference>
<reference evidence="2" key="1">
    <citation type="submission" date="2023-06" db="EMBL/GenBank/DDBJ databases">
        <title>Conoideocrella luteorostrata (Hypocreales: Clavicipitaceae), a potential biocontrol fungus for elongate hemlock scale in United States Christmas tree production areas.</title>
        <authorList>
            <person name="Barrett H."/>
            <person name="Lovett B."/>
            <person name="Macias A.M."/>
            <person name="Stajich J.E."/>
            <person name="Kasson M.T."/>
        </authorList>
    </citation>
    <scope>NUCLEOTIDE SEQUENCE</scope>
    <source>
        <strain evidence="2">ARSEF 14590</strain>
    </source>
</reference>
<dbReference type="Proteomes" id="UP001251528">
    <property type="component" value="Unassembled WGS sequence"/>
</dbReference>
<feature type="domain" description="N-acetyltransferase" evidence="1">
    <location>
        <begin position="8"/>
        <end position="180"/>
    </location>
</feature>
<evidence type="ECO:0000259" key="1">
    <source>
        <dbReference type="PROSITE" id="PS51186"/>
    </source>
</evidence>
<dbReference type="PANTHER" id="PTHR43792">
    <property type="entry name" value="GNAT FAMILY, PUTATIVE (AFU_ORTHOLOGUE AFUA_3G00765)-RELATED-RELATED"/>
    <property type="match status" value="1"/>
</dbReference>
<gene>
    <name evidence="2" type="ORF">QQS21_005700</name>
</gene>
<dbReference type="PANTHER" id="PTHR43792:SF16">
    <property type="entry name" value="N-ACETYLTRANSFERASE DOMAIN-CONTAINING PROTEIN"/>
    <property type="match status" value="1"/>
</dbReference>
<dbReference type="EMBL" id="JASWJB010000098">
    <property type="protein sequence ID" value="KAK2598149.1"/>
    <property type="molecule type" value="Genomic_DNA"/>
</dbReference>
<evidence type="ECO:0000313" key="2">
    <source>
        <dbReference type="EMBL" id="KAK2598149.1"/>
    </source>
</evidence>
<dbReference type="InterPro" id="IPR016181">
    <property type="entry name" value="Acyl_CoA_acyltransferase"/>
</dbReference>